<sequence>MESEAQHLARSIEEELLQSREAKRQDLELLLEATDAAYRRMTDEKKSDEELRYRQKVLEGERLIHRFTEVVKRYMLQMEVQMVSAASKSQRTATDAAPAIDDDTVRERFEAVLHRIYSEVKEMGAPLNSDPQQVLLQFDELLEHRAMAASRLHQSFEDTSRAMHEKLLTQSNAQMEDFKSRLAELRSAQVSVLEEMEGMQRLSGCQCDVEGMYERILDQHMTIRDIANQVESEMKASPPPAADEAQSSQSGRSMRTEPGEWGQSEEFRGFLTSASELPGLPPSIRAVLDGSVEENQDADGPPHPLKIQAAYMRAIKGLVLAKQARIREIARQRYESVKSMREHMLQALRKQADGKIAHLREAYQVYGDSQKTQRDWTLEETKKSTTQEREALKDTLRRTKLMLHKRCHDERAHTDATFDKRLKRTFLECLYEEASVAPMLIPRLTSPPPPPSQASPIDVVEAEEQAADGAADRHSKTPKTRLTTLWELLEVPAGERRTFAWEAFKSSDRMGGESEDSEPLYRLVRGELTRLLQALQERIAAAQSQIQ</sequence>
<feature type="region of interest" description="Disordered" evidence="1">
    <location>
        <begin position="232"/>
        <end position="262"/>
    </location>
</feature>
<dbReference type="VEuPathDB" id="CryptoDB:Vbra_2890"/>
<name>A0A0G4EMX9_VITBC</name>
<dbReference type="Proteomes" id="UP000041254">
    <property type="component" value="Unassembled WGS sequence"/>
</dbReference>
<evidence type="ECO:0000256" key="1">
    <source>
        <dbReference type="SAM" id="MobiDB-lite"/>
    </source>
</evidence>
<evidence type="ECO:0000313" key="3">
    <source>
        <dbReference type="Proteomes" id="UP000041254"/>
    </source>
</evidence>
<keyword evidence="3" id="KW-1185">Reference proteome</keyword>
<reference evidence="2 3" key="1">
    <citation type="submission" date="2014-11" db="EMBL/GenBank/DDBJ databases">
        <authorList>
            <person name="Zhu J."/>
            <person name="Qi W."/>
            <person name="Song R."/>
        </authorList>
    </citation>
    <scope>NUCLEOTIDE SEQUENCE [LARGE SCALE GENOMIC DNA]</scope>
</reference>
<dbReference type="EMBL" id="CDMY01000275">
    <property type="protein sequence ID" value="CEL99182.1"/>
    <property type="molecule type" value="Genomic_DNA"/>
</dbReference>
<proteinExistence type="predicted"/>
<accession>A0A0G4EMX9</accession>
<gene>
    <name evidence="2" type="ORF">Vbra_2890</name>
</gene>
<organism evidence="2 3">
    <name type="scientific">Vitrella brassicaformis (strain CCMP3155)</name>
    <dbReference type="NCBI Taxonomy" id="1169540"/>
    <lineage>
        <taxon>Eukaryota</taxon>
        <taxon>Sar</taxon>
        <taxon>Alveolata</taxon>
        <taxon>Colpodellida</taxon>
        <taxon>Vitrellaceae</taxon>
        <taxon>Vitrella</taxon>
    </lineage>
</organism>
<dbReference type="AlphaFoldDB" id="A0A0G4EMX9"/>
<dbReference type="InParanoid" id="A0A0G4EMX9"/>
<protein>
    <submittedName>
        <fullName evidence="2">Uncharacterized protein</fullName>
    </submittedName>
</protein>
<evidence type="ECO:0000313" key="2">
    <source>
        <dbReference type="EMBL" id="CEL99182.1"/>
    </source>
</evidence>